<dbReference type="RefSeq" id="WP_330145850.1">
    <property type="nucleotide sequence ID" value="NZ_JAZDQU010000001.1"/>
</dbReference>
<gene>
    <name evidence="1" type="ORF">VRU49_05855</name>
</gene>
<dbReference type="EMBL" id="JAZDQU010000001">
    <property type="protein sequence ID" value="MEE1884945.1"/>
    <property type="molecule type" value="Genomic_DNA"/>
</dbReference>
<accession>A0ABU7H0T5</accession>
<organism evidence="1 2">
    <name type="scientific">Pedobacter flavus</name>
    <dbReference type="NCBI Taxonomy" id="3113906"/>
    <lineage>
        <taxon>Bacteria</taxon>
        <taxon>Pseudomonadati</taxon>
        <taxon>Bacteroidota</taxon>
        <taxon>Sphingobacteriia</taxon>
        <taxon>Sphingobacteriales</taxon>
        <taxon>Sphingobacteriaceae</taxon>
        <taxon>Pedobacter</taxon>
    </lineage>
</organism>
<protein>
    <submittedName>
        <fullName evidence="1">RHS repeat domain-containing protein</fullName>
    </submittedName>
</protein>
<reference evidence="1 2" key="1">
    <citation type="submission" date="2024-01" db="EMBL/GenBank/DDBJ databases">
        <title>Pedobacter sp. nov., isolated from oil-contaminated soil.</title>
        <authorList>
            <person name="Le N.T.T."/>
        </authorList>
    </citation>
    <scope>NUCLEOTIDE SEQUENCE [LARGE SCALE GENOMIC DNA]</scope>
    <source>
        <strain evidence="1 2">VNH31</strain>
    </source>
</reference>
<sequence length="245" mass="27777">MKKLVILSVLVGLFSACTKDQLLEEIDTSKNNGKILSKVQYWNNNTKTATTTTELIFAGNDIKEVKLYKTDGTIWYTYNKIEASNGRVSKIEGTLAPNNTAVTWEFKYDATGKIIESKKVEGPNSKTYYFTYDANGRVASSTNDDASLEYIYEGSAKNPSSIKEFNNYTFSTSTIQYKYDSKKNPYTNAPFFLFYMNNGEFFENNVTEVIRPGLTIKYNYEYNQADFPLTKRAADTGGGLNFVYQ</sequence>
<comment type="caution">
    <text evidence="1">The sequence shown here is derived from an EMBL/GenBank/DDBJ whole genome shotgun (WGS) entry which is preliminary data.</text>
</comment>
<dbReference type="PROSITE" id="PS51257">
    <property type="entry name" value="PROKAR_LIPOPROTEIN"/>
    <property type="match status" value="1"/>
</dbReference>
<evidence type="ECO:0000313" key="2">
    <source>
        <dbReference type="Proteomes" id="UP001337681"/>
    </source>
</evidence>
<evidence type="ECO:0000313" key="1">
    <source>
        <dbReference type="EMBL" id="MEE1884945.1"/>
    </source>
</evidence>
<dbReference type="Proteomes" id="UP001337681">
    <property type="component" value="Unassembled WGS sequence"/>
</dbReference>
<dbReference type="Gene3D" id="2.180.10.10">
    <property type="entry name" value="RHS repeat-associated core"/>
    <property type="match status" value="1"/>
</dbReference>
<name>A0ABU7H0T5_9SPHI</name>
<proteinExistence type="predicted"/>
<keyword evidence="2" id="KW-1185">Reference proteome</keyword>